<name>A0ABR8C4J1_9CYAN</name>
<dbReference type="RefSeq" id="WP_190575444.1">
    <property type="nucleotide sequence ID" value="NZ_CAWPQU010000001.1"/>
</dbReference>
<reference evidence="1 2" key="1">
    <citation type="journal article" date="2020" name="ISME J.">
        <title>Comparative genomics reveals insights into cyanobacterial evolution and habitat adaptation.</title>
        <authorList>
            <person name="Chen M.Y."/>
            <person name="Teng W.K."/>
            <person name="Zhao L."/>
            <person name="Hu C.X."/>
            <person name="Zhou Y.K."/>
            <person name="Han B.P."/>
            <person name="Song L.R."/>
            <person name="Shu W.S."/>
        </authorList>
    </citation>
    <scope>NUCLEOTIDE SEQUENCE [LARGE SCALE GENOMIC DNA]</scope>
    <source>
        <strain evidence="1 2">FACHB-1050</strain>
    </source>
</reference>
<sequence length="239" mass="27895">MKIVISQPMYFPWVGMFEQVNLCDAYVNYDDVQFSKGSFTNRVQIKTNSSRGFNWLTVPLKNLKLGVLINELEIDNQRDWQNQHLELLKQSYKNAPYLKEMLDLVTNLFDCHLNTISEVSMKSIELSMNYFDIAKDKSFYTASKLEIEGSSSERVYQIVKYLNGTHYITGHGAKNYLDHSLFENNGIRVEYMNYLKLPYPQQFSTFNPHVSILDLIANIGKQGKEYIKSSTIYWKEFLA</sequence>
<dbReference type="InterPro" id="IPR014985">
    <property type="entry name" value="WbqC"/>
</dbReference>
<dbReference type="Proteomes" id="UP000618445">
    <property type="component" value="Unassembled WGS sequence"/>
</dbReference>
<accession>A0ABR8C4J1</accession>
<organism evidence="1 2">
    <name type="scientific">Phormidium tenue FACHB-1050</name>
    <dbReference type="NCBI Taxonomy" id="2692857"/>
    <lineage>
        <taxon>Bacteria</taxon>
        <taxon>Bacillati</taxon>
        <taxon>Cyanobacteriota</taxon>
        <taxon>Cyanophyceae</taxon>
        <taxon>Oscillatoriophycideae</taxon>
        <taxon>Oscillatoriales</taxon>
        <taxon>Oscillatoriaceae</taxon>
        <taxon>Phormidium</taxon>
    </lineage>
</organism>
<keyword evidence="2" id="KW-1185">Reference proteome</keyword>
<evidence type="ECO:0000313" key="1">
    <source>
        <dbReference type="EMBL" id="MBD2315397.1"/>
    </source>
</evidence>
<dbReference type="EMBL" id="JACJQY010000001">
    <property type="protein sequence ID" value="MBD2315397.1"/>
    <property type="molecule type" value="Genomic_DNA"/>
</dbReference>
<proteinExistence type="predicted"/>
<gene>
    <name evidence="1" type="ORF">H6G05_00860</name>
</gene>
<comment type="caution">
    <text evidence="1">The sequence shown here is derived from an EMBL/GenBank/DDBJ whole genome shotgun (WGS) entry which is preliminary data.</text>
</comment>
<protein>
    <submittedName>
        <fullName evidence="1">WbqC family protein</fullName>
    </submittedName>
</protein>
<dbReference type="Pfam" id="PF08889">
    <property type="entry name" value="WbqC"/>
    <property type="match status" value="1"/>
</dbReference>
<evidence type="ECO:0000313" key="2">
    <source>
        <dbReference type="Proteomes" id="UP000618445"/>
    </source>
</evidence>